<keyword evidence="3" id="KW-1185">Reference proteome</keyword>
<evidence type="ECO:0000259" key="1">
    <source>
        <dbReference type="PROSITE" id="PS51819"/>
    </source>
</evidence>
<evidence type="ECO:0000313" key="3">
    <source>
        <dbReference type="Proteomes" id="UP000514509"/>
    </source>
</evidence>
<gene>
    <name evidence="2" type="ORF">HUW48_16200</name>
</gene>
<sequence length="122" mass="14592">MNYISKSIRTFIGTKNYKESREFYKDLGFKEVEIGDKMCLFKVNENVGFYLQDYYVEDWVNNSMIFLEVNDIDKCAEDLLGKKLNNKYKEVKFTGIKDFDWGRELYMNDPSGVLWHFGEFNK</sequence>
<reference evidence="2 3" key="2">
    <citation type="submission" date="2020-08" db="EMBL/GenBank/DDBJ databases">
        <title>Adhaeribacter dokdonensis sp. nov., isolated from the rhizosphere of Elymus tsukushiensis, a plant native to the Dokdo Islands, Republic of Korea.</title>
        <authorList>
            <person name="Ghim S.Y."/>
        </authorList>
    </citation>
    <scope>NUCLEOTIDE SEQUENCE [LARGE SCALE GENOMIC DNA]</scope>
    <source>
        <strain evidence="2 3">KUDC8001</strain>
    </source>
</reference>
<proteinExistence type="predicted"/>
<dbReference type="PROSITE" id="PS51819">
    <property type="entry name" value="VOC"/>
    <property type="match status" value="1"/>
</dbReference>
<dbReference type="Proteomes" id="UP000514509">
    <property type="component" value="Chromosome"/>
</dbReference>
<organism evidence="2 3">
    <name type="scientific">Adhaeribacter radiodurans</name>
    <dbReference type="NCBI Taxonomy" id="2745197"/>
    <lineage>
        <taxon>Bacteria</taxon>
        <taxon>Pseudomonadati</taxon>
        <taxon>Bacteroidota</taxon>
        <taxon>Cytophagia</taxon>
        <taxon>Cytophagales</taxon>
        <taxon>Hymenobacteraceae</taxon>
        <taxon>Adhaeribacter</taxon>
    </lineage>
</organism>
<dbReference type="InterPro" id="IPR029068">
    <property type="entry name" value="Glyas_Bleomycin-R_OHBP_Dase"/>
</dbReference>
<dbReference type="KEGG" id="add:HUW48_16200"/>
<name>A0A7L7LAA6_9BACT</name>
<protein>
    <submittedName>
        <fullName evidence="2">Glyoxalase</fullName>
    </submittedName>
</protein>
<dbReference type="InterPro" id="IPR037523">
    <property type="entry name" value="VOC_core"/>
</dbReference>
<dbReference type="SUPFAM" id="SSF54593">
    <property type="entry name" value="Glyoxalase/Bleomycin resistance protein/Dihydroxybiphenyl dioxygenase"/>
    <property type="match status" value="1"/>
</dbReference>
<evidence type="ECO:0000313" key="2">
    <source>
        <dbReference type="EMBL" id="QMU29485.1"/>
    </source>
</evidence>
<reference evidence="2 3" key="1">
    <citation type="submission" date="2020-06" db="EMBL/GenBank/DDBJ databases">
        <authorList>
            <person name="Hwang Y.J."/>
        </authorList>
    </citation>
    <scope>NUCLEOTIDE SEQUENCE [LARGE SCALE GENOMIC DNA]</scope>
    <source>
        <strain evidence="2 3">KUDC8001</strain>
    </source>
</reference>
<dbReference type="EMBL" id="CP055153">
    <property type="protein sequence ID" value="QMU29485.1"/>
    <property type="molecule type" value="Genomic_DNA"/>
</dbReference>
<dbReference type="Pfam" id="PF00903">
    <property type="entry name" value="Glyoxalase"/>
    <property type="match status" value="1"/>
</dbReference>
<dbReference type="AlphaFoldDB" id="A0A7L7LAA6"/>
<dbReference type="InterPro" id="IPR004360">
    <property type="entry name" value="Glyas_Fos-R_dOase_dom"/>
</dbReference>
<feature type="domain" description="VOC" evidence="1">
    <location>
        <begin position="1"/>
        <end position="120"/>
    </location>
</feature>
<dbReference type="RefSeq" id="WP_182411944.1">
    <property type="nucleotide sequence ID" value="NZ_CP055153.1"/>
</dbReference>
<accession>A0A7L7LAA6</accession>
<dbReference type="Gene3D" id="3.10.180.10">
    <property type="entry name" value="2,3-Dihydroxybiphenyl 1,2-Dioxygenase, domain 1"/>
    <property type="match status" value="1"/>
</dbReference>